<feature type="domain" description="DUF2415" evidence="1">
    <location>
        <begin position="356"/>
        <end position="392"/>
    </location>
</feature>
<dbReference type="Pfam" id="PF10313">
    <property type="entry name" value="DUF2415"/>
    <property type="match status" value="1"/>
</dbReference>
<proteinExistence type="predicted"/>
<sequence>MTVDNELPPKRSRPYNKNYYKCFQNFYNSHEYLGLNPHYYTDTRSAVNHWQLRDMLQVDSQTGRVFYSREDKIRSLDLESKKQRVYSEVALSLDYFPRCFHQTSGGYMVTGGLITSASKVLSSNIPTLTSASNSSPATTASLSSSFSKEQTSTIKNSTSKGSVASAASNPGTHIRNLVTFSSRPCKGILTFQNPNLEGSQTVALGDMINNSVSIYQNNNSSFTSYICNNDSNLYVVDIGNSTKLSLDRKINCELNTALNNAVRSPMSEKVLTVTGDSSSIFLVDPTSKDTRISTIKTPHDSGFGVSYHPNGTTFAAAFQDGSCVLYDIRNLPKRQSLIPNEPLYTFKSTRAGHQSGAFRCCKFSQTGVNDLLVISEHVGRVHLIDVNKAMSEPTPSQGHQVMVFPYALDQYGSSKKQKILSDDDSKSIHSRVPIYQSDNDSESFPSPLVFDYDYLVNVNPQLFKDFSYTPNMASPVNSQSRPSPLFNVPNWNSNTSTDIDRDSYDYYERSRTGFISSVGGSYADSIYNCREQTPVTASHINGEMELSGVDWFEECLLIGCEDGGILSWDMNSRARKNSASFAYV</sequence>
<reference evidence="2 3" key="1">
    <citation type="submission" date="2024-01" db="EMBL/GenBank/DDBJ databases">
        <authorList>
            <consortium name="Genoscope - CEA"/>
            <person name="William W."/>
        </authorList>
    </citation>
    <scope>NUCLEOTIDE SEQUENCE [LARGE SCALE GENOMIC DNA]</scope>
    <source>
        <strain evidence="2 3">29B2s-10</strain>
    </source>
</reference>
<dbReference type="InterPro" id="IPR001680">
    <property type="entry name" value="WD40_rpt"/>
</dbReference>
<protein>
    <recommendedName>
        <fullName evidence="1">DUF2415 domain-containing protein</fullName>
    </recommendedName>
</protein>
<organism evidence="2 3">
    <name type="scientific">[Candida] anglica</name>
    <dbReference type="NCBI Taxonomy" id="148631"/>
    <lineage>
        <taxon>Eukaryota</taxon>
        <taxon>Fungi</taxon>
        <taxon>Dikarya</taxon>
        <taxon>Ascomycota</taxon>
        <taxon>Saccharomycotina</taxon>
        <taxon>Pichiomycetes</taxon>
        <taxon>Debaryomycetaceae</taxon>
        <taxon>Kurtzmaniella</taxon>
    </lineage>
</organism>
<dbReference type="InterPro" id="IPR015943">
    <property type="entry name" value="WD40/YVTN_repeat-like_dom_sf"/>
</dbReference>
<evidence type="ECO:0000313" key="3">
    <source>
        <dbReference type="Proteomes" id="UP001497600"/>
    </source>
</evidence>
<accession>A0ABP0EC52</accession>
<dbReference type="SMART" id="SM00320">
    <property type="entry name" value="WD40"/>
    <property type="match status" value="3"/>
</dbReference>
<dbReference type="PANTHER" id="PTHR43991:SF9">
    <property type="entry name" value="DUF2415 DOMAIN-CONTAINING PROTEIN"/>
    <property type="match status" value="1"/>
</dbReference>
<dbReference type="InterPro" id="IPR036322">
    <property type="entry name" value="WD40_repeat_dom_sf"/>
</dbReference>
<dbReference type="InterPro" id="IPR019417">
    <property type="entry name" value="DUF2415"/>
</dbReference>
<gene>
    <name evidence="2" type="ORF">CAAN4_E03026</name>
</gene>
<dbReference type="SUPFAM" id="SSF50978">
    <property type="entry name" value="WD40 repeat-like"/>
    <property type="match status" value="1"/>
</dbReference>
<evidence type="ECO:0000313" key="2">
    <source>
        <dbReference type="EMBL" id="CAK7906911.1"/>
    </source>
</evidence>
<evidence type="ECO:0000259" key="1">
    <source>
        <dbReference type="Pfam" id="PF10313"/>
    </source>
</evidence>
<dbReference type="PANTHER" id="PTHR43991">
    <property type="entry name" value="WD REPEAT PROTEIN (AFU_ORTHOLOGUE AFUA_8G05640)-RELATED"/>
    <property type="match status" value="1"/>
</dbReference>
<keyword evidence="3" id="KW-1185">Reference proteome</keyword>
<dbReference type="Proteomes" id="UP001497600">
    <property type="component" value="Chromosome E"/>
</dbReference>
<name>A0ABP0EC52_9ASCO</name>
<dbReference type="Gene3D" id="2.130.10.10">
    <property type="entry name" value="YVTN repeat-like/Quinoprotein amine dehydrogenase"/>
    <property type="match status" value="1"/>
</dbReference>
<dbReference type="EMBL" id="OZ004257">
    <property type="protein sequence ID" value="CAK7906911.1"/>
    <property type="molecule type" value="Genomic_DNA"/>
</dbReference>